<sequence>MNESQERREELLRMSRQKWRKGSIPAVHPRYQHVYRGLYGEHSSEENGGSSFFARMFISFLIFGMFVAADYTGEKIWKYTPSQIVSQIEYQPDIMTGNW</sequence>
<dbReference type="AlphaFoldDB" id="A0A173TCM0"/>
<evidence type="ECO:0000256" key="1">
    <source>
        <dbReference type="SAM" id="Phobius"/>
    </source>
</evidence>
<accession>A0A173TCM0</accession>
<feature type="transmembrane region" description="Helical" evidence="1">
    <location>
        <begin position="52"/>
        <end position="69"/>
    </location>
</feature>
<dbReference type="EMBL" id="CYXR01000014">
    <property type="protein sequence ID" value="CUN00180.1"/>
    <property type="molecule type" value="Genomic_DNA"/>
</dbReference>
<name>A0A173TCM0_9FIRM</name>
<dbReference type="PaxDb" id="410072-ERS852525_00287"/>
<keyword evidence="1" id="KW-0812">Transmembrane</keyword>
<evidence type="ECO:0000313" key="3">
    <source>
        <dbReference type="EMBL" id="CUN59720.1"/>
    </source>
</evidence>
<dbReference type="EMBL" id="CYZK01000002">
    <property type="protein sequence ID" value="CUN59720.1"/>
    <property type="molecule type" value="Genomic_DNA"/>
</dbReference>
<dbReference type="RefSeq" id="WP_008370556.1">
    <property type="nucleotide sequence ID" value="NZ_BSCI01000014.1"/>
</dbReference>
<evidence type="ECO:0000313" key="6">
    <source>
        <dbReference type="Proteomes" id="UP000095727"/>
    </source>
</evidence>
<reference evidence="4" key="2">
    <citation type="submission" date="2022-09" db="EMBL/GenBank/DDBJ databases">
        <title>Draft genome sequence of Coprococcus comes strain 31264.</title>
        <authorList>
            <person name="Atsushi H."/>
            <person name="Moriya O."/>
            <person name="Mitsuo S."/>
        </authorList>
    </citation>
    <scope>NUCLEOTIDE SEQUENCE</scope>
    <source>
        <strain evidence="4">JCM 31264</strain>
    </source>
</reference>
<proteinExistence type="predicted"/>
<evidence type="ECO:0000313" key="5">
    <source>
        <dbReference type="Proteomes" id="UP000095362"/>
    </source>
</evidence>
<reference evidence="5 6" key="1">
    <citation type="submission" date="2015-09" db="EMBL/GenBank/DDBJ databases">
        <authorList>
            <consortium name="Pathogen Informatics"/>
        </authorList>
    </citation>
    <scope>NUCLEOTIDE SEQUENCE [LARGE SCALE GENOMIC DNA]</scope>
    <source>
        <strain evidence="3 5">2789STDY5834866</strain>
        <strain evidence="2 6">2789STDY5834962</strain>
    </source>
</reference>
<organism evidence="2 6">
    <name type="scientific">Coprococcus comes</name>
    <dbReference type="NCBI Taxonomy" id="410072"/>
    <lineage>
        <taxon>Bacteria</taxon>
        <taxon>Bacillati</taxon>
        <taxon>Bacillota</taxon>
        <taxon>Clostridia</taxon>
        <taxon>Lachnospirales</taxon>
        <taxon>Lachnospiraceae</taxon>
        <taxon>Coprococcus</taxon>
    </lineage>
</organism>
<keyword evidence="1" id="KW-0472">Membrane</keyword>
<evidence type="ECO:0000313" key="2">
    <source>
        <dbReference type="EMBL" id="CUN00180.1"/>
    </source>
</evidence>
<dbReference type="STRING" id="410072.ERS852525_00287"/>
<evidence type="ECO:0000313" key="4">
    <source>
        <dbReference type="EMBL" id="GLG87718.1"/>
    </source>
</evidence>
<keyword evidence="1" id="KW-1133">Transmembrane helix</keyword>
<gene>
    <name evidence="4" type="ORF">comes_22640</name>
    <name evidence="3" type="ORF">ERS852481_00479</name>
    <name evidence="2" type="ORF">ERS852574_02074</name>
</gene>
<dbReference type="EMBL" id="BSCI01000014">
    <property type="protein sequence ID" value="GLG87718.1"/>
    <property type="molecule type" value="Genomic_DNA"/>
</dbReference>
<reference evidence="4" key="3">
    <citation type="submission" date="2022-11" db="EMBL/GenBank/DDBJ databases">
        <title>Draft genome sequence of Coprococcus comes strain 31264.</title>
        <authorList>
            <person name="Hisatomi A."/>
            <person name="Ohkuma M."/>
            <person name="Sakamoto M."/>
        </authorList>
    </citation>
    <scope>NUCLEOTIDE SEQUENCE</scope>
    <source>
        <strain evidence="4">JCM 31264</strain>
    </source>
</reference>
<dbReference type="Proteomes" id="UP000095727">
    <property type="component" value="Unassembled WGS sequence"/>
</dbReference>
<dbReference type="GeneID" id="92824776"/>
<dbReference type="Proteomes" id="UP000095362">
    <property type="component" value="Unassembled WGS sequence"/>
</dbReference>
<dbReference type="Proteomes" id="UP001145109">
    <property type="component" value="Unassembled WGS sequence"/>
</dbReference>
<protein>
    <submittedName>
        <fullName evidence="2">Uncharacterized protein</fullName>
    </submittedName>
</protein>